<organism evidence="2 3">
    <name type="scientific">Cadophora malorum</name>
    <dbReference type="NCBI Taxonomy" id="108018"/>
    <lineage>
        <taxon>Eukaryota</taxon>
        <taxon>Fungi</taxon>
        <taxon>Dikarya</taxon>
        <taxon>Ascomycota</taxon>
        <taxon>Pezizomycotina</taxon>
        <taxon>Leotiomycetes</taxon>
        <taxon>Helotiales</taxon>
        <taxon>Ploettnerulaceae</taxon>
        <taxon>Cadophora</taxon>
    </lineage>
</organism>
<sequence length="239" mass="26047">MSKNDASSLRLPPITNTGSSLLHRQNIVLDTSVLDPFRPARTPITHWVAPRQWVAVNSNPPTLLTQQLPRSARGVEMEMDVSATIAPPRRTRLEQDAAPSQPEVNSRDETQTDRFTPTPPKIMSSPRSIPRTSPDSSPPPPSSATQALSMAHLRSMTPERAESIRRAATSMRKSSTAPQPKGVSTAKVVKATSSARGLRLRNRRGRAVTTTTSPYPRTNGQNRGKIHGEGTEESPVVLD</sequence>
<accession>A0A8H7W6L5</accession>
<name>A0A8H7W6L5_9HELO</name>
<keyword evidence="3" id="KW-1185">Reference proteome</keyword>
<evidence type="ECO:0000256" key="1">
    <source>
        <dbReference type="SAM" id="MobiDB-lite"/>
    </source>
</evidence>
<gene>
    <name evidence="2" type="ORF">IFR04_014084</name>
</gene>
<comment type="caution">
    <text evidence="2">The sequence shown here is derived from an EMBL/GenBank/DDBJ whole genome shotgun (WGS) entry which is preliminary data.</text>
</comment>
<evidence type="ECO:0000313" key="2">
    <source>
        <dbReference type="EMBL" id="KAG4412769.1"/>
    </source>
</evidence>
<feature type="compositionally biased region" description="Polar residues" evidence="1">
    <location>
        <begin position="208"/>
        <end position="222"/>
    </location>
</feature>
<feature type="region of interest" description="Disordered" evidence="1">
    <location>
        <begin position="82"/>
        <end position="239"/>
    </location>
</feature>
<reference evidence="2" key="1">
    <citation type="submission" date="2021-02" db="EMBL/GenBank/DDBJ databases">
        <title>Genome sequence Cadophora malorum strain M34.</title>
        <authorList>
            <person name="Stefanovic E."/>
            <person name="Vu D."/>
            <person name="Scully C."/>
            <person name="Dijksterhuis J."/>
            <person name="Roader J."/>
            <person name="Houbraken J."/>
        </authorList>
    </citation>
    <scope>NUCLEOTIDE SEQUENCE</scope>
    <source>
        <strain evidence="2">M34</strain>
    </source>
</reference>
<dbReference type="Proteomes" id="UP000664132">
    <property type="component" value="Unassembled WGS sequence"/>
</dbReference>
<feature type="compositionally biased region" description="Low complexity" evidence="1">
    <location>
        <begin position="124"/>
        <end position="135"/>
    </location>
</feature>
<dbReference type="OrthoDB" id="10625309at2759"/>
<dbReference type="AlphaFoldDB" id="A0A8H7W6L5"/>
<evidence type="ECO:0000313" key="3">
    <source>
        <dbReference type="Proteomes" id="UP000664132"/>
    </source>
</evidence>
<dbReference type="EMBL" id="JAFJYH010000355">
    <property type="protein sequence ID" value="KAG4412769.1"/>
    <property type="molecule type" value="Genomic_DNA"/>
</dbReference>
<proteinExistence type="predicted"/>
<protein>
    <submittedName>
        <fullName evidence="2">Uncharacterized protein</fullName>
    </submittedName>
</protein>